<dbReference type="EMBL" id="JAKIXB020000012">
    <property type="protein sequence ID" value="KAL1603403.1"/>
    <property type="molecule type" value="Genomic_DNA"/>
</dbReference>
<accession>A0ABR3RGS7</accession>
<dbReference type="Proteomes" id="UP001521222">
    <property type="component" value="Unassembled WGS sequence"/>
</dbReference>
<name>A0ABR3RGS7_9PLEO</name>
<proteinExistence type="predicted"/>
<evidence type="ECO:0000313" key="2">
    <source>
        <dbReference type="Proteomes" id="UP001521222"/>
    </source>
</evidence>
<evidence type="ECO:0000313" key="1">
    <source>
        <dbReference type="EMBL" id="KAL1603403.1"/>
    </source>
</evidence>
<sequence length="181" mass="19591">MLLSRIPAVGATVGPVAVEETVTEDLALGVEEVVGNVVREGDGGEEDGELLMGVGVLDDTGVMLDKEELLLEALEDVEELDGIELLAEVELLLGEVLVDETDELLLNVTVPLDEDRLPDEVLEALLVLAELEIVNESVEVTNPKEVAEEDEELEEVIELEIAMTRAPQTPFLLAVPTPLFR</sequence>
<gene>
    <name evidence="1" type="ORF">SLS59_004500</name>
</gene>
<comment type="caution">
    <text evidence="1">The sequence shown here is derived from an EMBL/GenBank/DDBJ whole genome shotgun (WGS) entry which is preliminary data.</text>
</comment>
<reference evidence="1 2" key="1">
    <citation type="submission" date="2024-02" db="EMBL/GenBank/DDBJ databases">
        <title>De novo assembly and annotation of 12 fungi associated with fruit tree decline syndrome in Ontario, Canada.</title>
        <authorList>
            <person name="Sulman M."/>
            <person name="Ellouze W."/>
            <person name="Ilyukhin E."/>
        </authorList>
    </citation>
    <scope>NUCLEOTIDE SEQUENCE [LARGE SCALE GENOMIC DNA]</scope>
    <source>
        <strain evidence="1 2">M97-236</strain>
    </source>
</reference>
<organism evidence="1 2">
    <name type="scientific">Nothophoma quercina</name>
    <dbReference type="NCBI Taxonomy" id="749835"/>
    <lineage>
        <taxon>Eukaryota</taxon>
        <taxon>Fungi</taxon>
        <taxon>Dikarya</taxon>
        <taxon>Ascomycota</taxon>
        <taxon>Pezizomycotina</taxon>
        <taxon>Dothideomycetes</taxon>
        <taxon>Pleosporomycetidae</taxon>
        <taxon>Pleosporales</taxon>
        <taxon>Pleosporineae</taxon>
        <taxon>Didymellaceae</taxon>
        <taxon>Nothophoma</taxon>
    </lineage>
</organism>
<keyword evidence="2" id="KW-1185">Reference proteome</keyword>
<protein>
    <submittedName>
        <fullName evidence="1">Uncharacterized protein</fullName>
    </submittedName>
</protein>